<dbReference type="PANTHER" id="PTHR30006:SF3">
    <property type="entry name" value="THIAMINE-BINDING PERIPLASMIC PROTEIN"/>
    <property type="match status" value="1"/>
</dbReference>
<dbReference type="GO" id="GO:0030288">
    <property type="term" value="C:outer membrane-bounded periplasmic space"/>
    <property type="evidence" value="ECO:0007669"/>
    <property type="project" value="TreeGrafter"/>
</dbReference>
<keyword evidence="4" id="KW-0574">Periplasm</keyword>
<evidence type="ECO:0000313" key="6">
    <source>
        <dbReference type="EMBL" id="EPF28108.1"/>
    </source>
</evidence>
<dbReference type="AlphaFoldDB" id="A0AA87TEC6"/>
<organism evidence="6 7">
    <name type="scientific">Treponema medium ATCC 700293</name>
    <dbReference type="NCBI Taxonomy" id="1125700"/>
    <lineage>
        <taxon>Bacteria</taxon>
        <taxon>Pseudomonadati</taxon>
        <taxon>Spirochaetota</taxon>
        <taxon>Spirochaetia</taxon>
        <taxon>Spirochaetales</taxon>
        <taxon>Treponemataceae</taxon>
        <taxon>Treponema</taxon>
    </lineage>
</organism>
<dbReference type="PANTHER" id="PTHR30006">
    <property type="entry name" value="THIAMINE-BINDING PERIPLASMIC PROTEIN-RELATED"/>
    <property type="match status" value="1"/>
</dbReference>
<evidence type="ECO:0000256" key="3">
    <source>
        <dbReference type="ARBA" id="ARBA00022729"/>
    </source>
</evidence>
<accession>A0AA87TEC6</accession>
<feature type="chain" id="PRO_5041670237" evidence="5">
    <location>
        <begin position="24"/>
        <end position="339"/>
    </location>
</feature>
<dbReference type="Proteomes" id="UP000014634">
    <property type="component" value="Unassembled WGS sequence"/>
</dbReference>
<comment type="caution">
    <text evidence="6">The sequence shown here is derived from an EMBL/GenBank/DDBJ whole genome shotgun (WGS) entry which is preliminary data.</text>
</comment>
<evidence type="ECO:0000256" key="1">
    <source>
        <dbReference type="ARBA" id="ARBA00004418"/>
    </source>
</evidence>
<dbReference type="NCBIfam" id="TIGR01254">
    <property type="entry name" value="sfuA"/>
    <property type="match status" value="1"/>
</dbReference>
<reference evidence="6 7" key="1">
    <citation type="submission" date="2013-04" db="EMBL/GenBank/DDBJ databases">
        <title>The Genome Sequence of Treponema medium ATCC 700293.</title>
        <authorList>
            <consortium name="The Broad Institute Genomics Platform"/>
            <person name="Earl A."/>
            <person name="Ward D."/>
            <person name="Feldgarden M."/>
            <person name="Gevers D."/>
            <person name="Leonetti C."/>
            <person name="Blanton J.M."/>
            <person name="Dewhirst F.E."/>
            <person name="Izard J."/>
            <person name="Walker B."/>
            <person name="Young S."/>
            <person name="Zeng Q."/>
            <person name="Gargeya S."/>
            <person name="Fitzgerald M."/>
            <person name="Haas B."/>
            <person name="Abouelleil A."/>
            <person name="Allen A.W."/>
            <person name="Alvarado L."/>
            <person name="Arachchi H.M."/>
            <person name="Berlin A.M."/>
            <person name="Chapman S.B."/>
            <person name="Gainer-Dewar J."/>
            <person name="Goldberg J."/>
            <person name="Griggs A."/>
            <person name="Gujja S."/>
            <person name="Hansen M."/>
            <person name="Howarth C."/>
            <person name="Imamovic A."/>
            <person name="Ireland A."/>
            <person name="Larimer J."/>
            <person name="McCowan C."/>
            <person name="Murphy C."/>
            <person name="Pearson M."/>
            <person name="Poon T.W."/>
            <person name="Priest M."/>
            <person name="Roberts A."/>
            <person name="Saif S."/>
            <person name="Shea T."/>
            <person name="Sisk P."/>
            <person name="Sykes S."/>
            <person name="Wortman J."/>
            <person name="Nusbaum C."/>
            <person name="Birren B."/>
        </authorList>
    </citation>
    <scope>NUCLEOTIDE SEQUENCE [LARGE SCALE GENOMIC DNA]</scope>
    <source>
        <strain evidence="6 7">ATCC 700293</strain>
    </source>
</reference>
<dbReference type="GO" id="GO:0015888">
    <property type="term" value="P:thiamine transport"/>
    <property type="evidence" value="ECO:0007669"/>
    <property type="project" value="InterPro"/>
</dbReference>
<dbReference type="EMBL" id="ATFE01000013">
    <property type="protein sequence ID" value="EPF28108.1"/>
    <property type="molecule type" value="Genomic_DNA"/>
</dbReference>
<name>A0AA87TEC6_TREMD</name>
<dbReference type="Gene3D" id="3.40.190.10">
    <property type="entry name" value="Periplasmic binding protein-like II"/>
    <property type="match status" value="2"/>
</dbReference>
<dbReference type="RefSeq" id="WP_016523732.1">
    <property type="nucleotide sequence ID" value="NZ_KE332517.1"/>
</dbReference>
<proteinExistence type="predicted"/>
<dbReference type="CDD" id="cd13545">
    <property type="entry name" value="PBP2_TbpA"/>
    <property type="match status" value="1"/>
</dbReference>
<evidence type="ECO:0000256" key="2">
    <source>
        <dbReference type="ARBA" id="ARBA00022448"/>
    </source>
</evidence>
<evidence type="ECO:0000313" key="7">
    <source>
        <dbReference type="Proteomes" id="UP000014634"/>
    </source>
</evidence>
<dbReference type="GO" id="GO:0030976">
    <property type="term" value="F:thiamine pyrophosphate binding"/>
    <property type="evidence" value="ECO:0007669"/>
    <property type="project" value="TreeGrafter"/>
</dbReference>
<keyword evidence="3 5" id="KW-0732">Signal</keyword>
<dbReference type="SUPFAM" id="SSF53850">
    <property type="entry name" value="Periplasmic binding protein-like II"/>
    <property type="match status" value="1"/>
</dbReference>
<feature type="signal peptide" evidence="5">
    <location>
        <begin position="1"/>
        <end position="23"/>
    </location>
</feature>
<evidence type="ECO:0000256" key="4">
    <source>
        <dbReference type="ARBA" id="ARBA00022764"/>
    </source>
</evidence>
<dbReference type="Pfam" id="PF13343">
    <property type="entry name" value="SBP_bac_6"/>
    <property type="match status" value="1"/>
</dbReference>
<gene>
    <name evidence="6" type="ORF">HMPREF9195_01799</name>
</gene>
<dbReference type="GO" id="GO:0030975">
    <property type="term" value="F:thiamine binding"/>
    <property type="evidence" value="ECO:0007669"/>
    <property type="project" value="InterPro"/>
</dbReference>
<evidence type="ECO:0000256" key="5">
    <source>
        <dbReference type="SAM" id="SignalP"/>
    </source>
</evidence>
<protein>
    <submittedName>
        <fullName evidence="6">ABC transporter periplasmic binding protein, thiB subfamily</fullName>
    </submittedName>
</protein>
<keyword evidence="2" id="KW-0813">Transport</keyword>
<dbReference type="InterPro" id="IPR005948">
    <property type="entry name" value="ThiB-like"/>
</dbReference>
<comment type="subcellular location">
    <subcellularLocation>
        <location evidence="1">Periplasm</location>
    </subcellularLocation>
</comment>
<sequence length="339" mass="37444">MKLRLYFFLFIVCSIILPSTAFAGGKQDTAEKIVVVYTYGSFASEWGPGAEIAKRFKDETGYTVNYVICEDSGSVLSKAIAEKKNPRADVLLGINAFLVDKTRSAGVLEPYTSPNLDKVVPQDVIMTDDQLLTPYDWGYFAVMYDTQSKVPAPQSLEDLTKPEYAKSLVIMDPRTSAPGLGFAAWTKAVYGNDYLSYWKRLMPSILTMSHSWSAGYGLFTAGEAPLAVSYTTSMAYHIRYDKTDRYQALTFAEGNMIALEGMGVVKNAPHRAAAHAFIDFMLTEKAQEVLPETQWMYPANTAVQLPESFKTVPMPKKSLTISGTEAETAVDAIISVLEK</sequence>